<sequence>MQRRDTKHLVLLEIERKVPTILRQGVVQCIWKRWKENEGIHYFEMVESFEEAPQ</sequence>
<reference evidence="1" key="1">
    <citation type="submission" date="2019-12" db="EMBL/GenBank/DDBJ databases">
        <title>Genome sequencing and annotation of Brassica cretica.</title>
        <authorList>
            <person name="Studholme D.J."/>
            <person name="Sarris P."/>
        </authorList>
    </citation>
    <scope>NUCLEOTIDE SEQUENCE</scope>
    <source>
        <strain evidence="1">PFS-109/04</strain>
        <tissue evidence="1">Leaf</tissue>
    </source>
</reference>
<comment type="caution">
    <text evidence="1">The sequence shown here is derived from an EMBL/GenBank/DDBJ whole genome shotgun (WGS) entry which is preliminary data.</text>
</comment>
<dbReference type="Proteomes" id="UP000712600">
    <property type="component" value="Unassembled WGS sequence"/>
</dbReference>
<evidence type="ECO:0000313" key="1">
    <source>
        <dbReference type="EMBL" id="KAF3526007.1"/>
    </source>
</evidence>
<dbReference type="AlphaFoldDB" id="A0A8S9PTQ1"/>
<evidence type="ECO:0000313" key="2">
    <source>
        <dbReference type="Proteomes" id="UP000712600"/>
    </source>
</evidence>
<organism evidence="1 2">
    <name type="scientific">Brassica cretica</name>
    <name type="common">Mustard</name>
    <dbReference type="NCBI Taxonomy" id="69181"/>
    <lineage>
        <taxon>Eukaryota</taxon>
        <taxon>Viridiplantae</taxon>
        <taxon>Streptophyta</taxon>
        <taxon>Embryophyta</taxon>
        <taxon>Tracheophyta</taxon>
        <taxon>Spermatophyta</taxon>
        <taxon>Magnoliopsida</taxon>
        <taxon>eudicotyledons</taxon>
        <taxon>Gunneridae</taxon>
        <taxon>Pentapetalae</taxon>
        <taxon>rosids</taxon>
        <taxon>malvids</taxon>
        <taxon>Brassicales</taxon>
        <taxon>Brassicaceae</taxon>
        <taxon>Brassiceae</taxon>
        <taxon>Brassica</taxon>
    </lineage>
</organism>
<protein>
    <submittedName>
        <fullName evidence="1">Uncharacterized protein</fullName>
    </submittedName>
</protein>
<accession>A0A8S9PTQ1</accession>
<dbReference type="EMBL" id="QGKX02001347">
    <property type="protein sequence ID" value="KAF3526007.1"/>
    <property type="molecule type" value="Genomic_DNA"/>
</dbReference>
<gene>
    <name evidence="1" type="ORF">F2Q69_00050393</name>
</gene>
<name>A0A8S9PTQ1_BRACR</name>
<proteinExistence type="predicted"/>